<feature type="active site" description="Nucleophile" evidence="4">
    <location>
        <position position="39"/>
    </location>
</feature>
<dbReference type="InterPro" id="IPR005746">
    <property type="entry name" value="Thioredoxin"/>
</dbReference>
<reference evidence="7 8" key="1">
    <citation type="submission" date="2019-04" db="EMBL/GenBank/DDBJ databases">
        <title>Friends and foes A comparative genomics study of 23 Aspergillus species from section Flavi.</title>
        <authorList>
            <consortium name="DOE Joint Genome Institute"/>
            <person name="Kjaerbolling I."/>
            <person name="Vesth T."/>
            <person name="Frisvad J.C."/>
            <person name="Nybo J.L."/>
            <person name="Theobald S."/>
            <person name="Kildgaard S."/>
            <person name="Isbrandt T."/>
            <person name="Kuo A."/>
            <person name="Sato A."/>
            <person name="Lyhne E.K."/>
            <person name="Kogle M.E."/>
            <person name="Wiebenga A."/>
            <person name="Kun R.S."/>
            <person name="Lubbers R.J."/>
            <person name="Makela M.R."/>
            <person name="Barry K."/>
            <person name="Chovatia M."/>
            <person name="Clum A."/>
            <person name="Daum C."/>
            <person name="Haridas S."/>
            <person name="He G."/>
            <person name="LaButti K."/>
            <person name="Lipzen A."/>
            <person name="Mondo S."/>
            <person name="Riley R."/>
            <person name="Salamov A."/>
            <person name="Simmons B.A."/>
            <person name="Magnuson J.K."/>
            <person name="Henrissat B."/>
            <person name="Mortensen U.H."/>
            <person name="Larsen T.O."/>
            <person name="Devries R.P."/>
            <person name="Grigoriev I.V."/>
            <person name="Machida M."/>
            <person name="Baker S.E."/>
            <person name="Andersen M.R."/>
        </authorList>
    </citation>
    <scope>NUCLEOTIDE SEQUENCE [LARGE SCALE GENOMIC DNA]</scope>
    <source>
        <strain evidence="7 8">CBS 117626</strain>
    </source>
</reference>
<organism evidence="7 8">
    <name type="scientific">Aspergillus tamarii</name>
    <dbReference type="NCBI Taxonomy" id="41984"/>
    <lineage>
        <taxon>Eukaryota</taxon>
        <taxon>Fungi</taxon>
        <taxon>Dikarya</taxon>
        <taxon>Ascomycota</taxon>
        <taxon>Pezizomycotina</taxon>
        <taxon>Eurotiomycetes</taxon>
        <taxon>Eurotiomycetidae</taxon>
        <taxon>Eurotiales</taxon>
        <taxon>Aspergillaceae</taxon>
        <taxon>Aspergillus</taxon>
        <taxon>Aspergillus subgen. Circumdati</taxon>
    </lineage>
</organism>
<keyword evidence="5" id="KW-0676">Redox-active center</keyword>
<name>A0A5N6UPT4_ASPTM</name>
<dbReference type="PRINTS" id="PR00421">
    <property type="entry name" value="THIOREDOXIN"/>
</dbReference>
<feature type="active site" description="Nucleophile" evidence="4">
    <location>
        <position position="36"/>
    </location>
</feature>
<dbReference type="InterPro" id="IPR017937">
    <property type="entry name" value="Thioredoxin_CS"/>
</dbReference>
<dbReference type="CDD" id="cd02947">
    <property type="entry name" value="TRX_family"/>
    <property type="match status" value="1"/>
</dbReference>
<dbReference type="InterPro" id="IPR013766">
    <property type="entry name" value="Thioredoxin_domain"/>
</dbReference>
<dbReference type="PIRSF" id="PIRSF000077">
    <property type="entry name" value="Thioredoxin"/>
    <property type="match status" value="1"/>
</dbReference>
<gene>
    <name evidence="7" type="ORF">BDV40DRAFT_302203</name>
</gene>
<dbReference type="SUPFAM" id="SSF52833">
    <property type="entry name" value="Thioredoxin-like"/>
    <property type="match status" value="1"/>
</dbReference>
<proteinExistence type="inferred from homology"/>
<evidence type="ECO:0000313" key="7">
    <source>
        <dbReference type="EMBL" id="KAE8160500.1"/>
    </source>
</evidence>
<dbReference type="FunFam" id="3.40.30.10:FF:000245">
    <property type="entry name" value="Thioredoxin"/>
    <property type="match status" value="1"/>
</dbReference>
<dbReference type="PANTHER" id="PTHR46115">
    <property type="entry name" value="THIOREDOXIN-LIKE PROTEIN 1"/>
    <property type="match status" value="1"/>
</dbReference>
<feature type="disulfide bond" description="Redox-active" evidence="5">
    <location>
        <begin position="36"/>
        <end position="39"/>
    </location>
</feature>
<evidence type="ECO:0000256" key="1">
    <source>
        <dbReference type="ARBA" id="ARBA00008987"/>
    </source>
</evidence>
<dbReference type="PROSITE" id="PS00194">
    <property type="entry name" value="THIOREDOXIN_1"/>
    <property type="match status" value="1"/>
</dbReference>
<accession>A0A5N6UPT4</accession>
<dbReference type="InterPro" id="IPR036249">
    <property type="entry name" value="Thioredoxin-like_sf"/>
</dbReference>
<evidence type="ECO:0000259" key="6">
    <source>
        <dbReference type="PROSITE" id="PS51352"/>
    </source>
</evidence>
<evidence type="ECO:0000256" key="2">
    <source>
        <dbReference type="ARBA" id="ARBA00023157"/>
    </source>
</evidence>
<dbReference type="EMBL" id="ML738656">
    <property type="protein sequence ID" value="KAE8160500.1"/>
    <property type="molecule type" value="Genomic_DNA"/>
</dbReference>
<keyword evidence="8" id="KW-1185">Reference proteome</keyword>
<sequence length="110" mass="11773">MAGGKVQEIKTKAEFDEKVLNPDAGLVVVDCFAEWCGPCKAISPKLEEFSETYTAAKFYKIDVDELSTVAADLGVRAMPTFILYKNGKKVSDVVGANPNGLEAGIKSLVA</sequence>
<dbReference type="AlphaFoldDB" id="A0A5N6UPT4"/>
<evidence type="ECO:0000256" key="5">
    <source>
        <dbReference type="PIRSR" id="PIRSR000077-4"/>
    </source>
</evidence>
<feature type="site" description="Contributes to redox potential value" evidence="4">
    <location>
        <position position="37"/>
    </location>
</feature>
<evidence type="ECO:0000313" key="8">
    <source>
        <dbReference type="Proteomes" id="UP000326950"/>
    </source>
</evidence>
<dbReference type="Proteomes" id="UP000326950">
    <property type="component" value="Unassembled WGS sequence"/>
</dbReference>
<evidence type="ECO:0000256" key="4">
    <source>
        <dbReference type="PIRSR" id="PIRSR000077-1"/>
    </source>
</evidence>
<comment type="similarity">
    <text evidence="1 3">Belongs to the thioredoxin family.</text>
</comment>
<feature type="site" description="Contributes to redox potential value" evidence="4">
    <location>
        <position position="38"/>
    </location>
</feature>
<dbReference type="PROSITE" id="PS51352">
    <property type="entry name" value="THIOREDOXIN_2"/>
    <property type="match status" value="1"/>
</dbReference>
<dbReference type="GO" id="GO:0015035">
    <property type="term" value="F:protein-disulfide reductase activity"/>
    <property type="evidence" value="ECO:0007669"/>
    <property type="project" value="InterPro"/>
</dbReference>
<protein>
    <recommendedName>
        <fullName evidence="3">Thioredoxin</fullName>
    </recommendedName>
</protein>
<dbReference type="NCBIfam" id="TIGR01068">
    <property type="entry name" value="thioredoxin"/>
    <property type="match status" value="1"/>
</dbReference>
<evidence type="ECO:0000256" key="3">
    <source>
        <dbReference type="PIRNR" id="PIRNR000077"/>
    </source>
</evidence>
<dbReference type="Gene3D" id="3.40.30.10">
    <property type="entry name" value="Glutaredoxin"/>
    <property type="match status" value="1"/>
</dbReference>
<dbReference type="OrthoDB" id="10263751at2759"/>
<feature type="domain" description="Thioredoxin" evidence="6">
    <location>
        <begin position="1"/>
        <end position="110"/>
    </location>
</feature>
<dbReference type="Pfam" id="PF00085">
    <property type="entry name" value="Thioredoxin"/>
    <property type="match status" value="1"/>
</dbReference>
<keyword evidence="2 5" id="KW-1015">Disulfide bond</keyword>
<feature type="site" description="Deprotonates C-terminal active site Cys" evidence="4">
    <location>
        <position position="30"/>
    </location>
</feature>